<dbReference type="Pfam" id="PF02875">
    <property type="entry name" value="Mur_ligase_C"/>
    <property type="match status" value="1"/>
</dbReference>
<dbReference type="EMBL" id="VSSQ01003251">
    <property type="protein sequence ID" value="MPM19829.1"/>
    <property type="molecule type" value="Genomic_DNA"/>
</dbReference>
<keyword evidence="6" id="KW-0547">Nucleotide-binding</keyword>
<dbReference type="InterPro" id="IPR018109">
    <property type="entry name" value="Folylpolyglutamate_synth_CS"/>
</dbReference>
<evidence type="ECO:0000256" key="3">
    <source>
        <dbReference type="ARBA" id="ARBA00013025"/>
    </source>
</evidence>
<evidence type="ECO:0000259" key="10">
    <source>
        <dbReference type="Pfam" id="PF02875"/>
    </source>
</evidence>
<keyword evidence="5" id="KW-0479">Metal-binding</keyword>
<dbReference type="GO" id="GO:0046872">
    <property type="term" value="F:metal ion binding"/>
    <property type="evidence" value="ECO:0007669"/>
    <property type="project" value="UniProtKB-KW"/>
</dbReference>
<dbReference type="NCBIfam" id="TIGR01499">
    <property type="entry name" value="folC"/>
    <property type="match status" value="1"/>
</dbReference>
<dbReference type="GO" id="GO:0005737">
    <property type="term" value="C:cytoplasm"/>
    <property type="evidence" value="ECO:0007669"/>
    <property type="project" value="TreeGrafter"/>
</dbReference>
<dbReference type="PIRSF" id="PIRSF001563">
    <property type="entry name" value="Folylpolyglu_synth"/>
    <property type="match status" value="1"/>
</dbReference>
<evidence type="ECO:0000256" key="8">
    <source>
        <dbReference type="ARBA" id="ARBA00022842"/>
    </source>
</evidence>
<dbReference type="InterPro" id="IPR036615">
    <property type="entry name" value="Mur_ligase_C_dom_sf"/>
</dbReference>
<feature type="domain" description="Mur ligase central" evidence="11">
    <location>
        <begin position="44"/>
        <end position="270"/>
    </location>
</feature>
<dbReference type="GO" id="GO:0005524">
    <property type="term" value="F:ATP binding"/>
    <property type="evidence" value="ECO:0007669"/>
    <property type="project" value="UniProtKB-KW"/>
</dbReference>
<dbReference type="GO" id="GO:0004326">
    <property type="term" value="F:tetrahydrofolylpolyglutamate synthase activity"/>
    <property type="evidence" value="ECO:0007669"/>
    <property type="project" value="UniProtKB-EC"/>
</dbReference>
<sequence>MKDLKALKYLEELRVLGSNYGLERTERLLELLGNPQKKLKLIHIAGTNGKGSTSSILGKVLIEHGYKVGFFNSPHLEEIEETIRINDDNIAEEELVNLLEEIKPYVNKIVEEGYKHPTEFEVLTCVMFLYLYRQKVDFGVIEVGLGGRLDSTNVITPILSIITSISLDHTNILGNTVEEITSEKVGIIKENIPVITCKQKDKVINIIKSKALLTNSKLTIVDSNNFNLLEIVNDDIPYQRVSINFNNNKYTLDLSLLGKHQIINLSLVIKALEELQRLNYINIEINKLYKGVKSIKWKGRLEVLKKNPYIVIDGAHNIAGIEFLKRNIEEYFKYQKLYLILGILNDKNVEEMVKVIAPLATEVYTVTPNSIRAASANELKEVVLKYKNNCIAFDDYDKAIKLSLSKANKDDLIVAAGSLYMIGEIRKILTNT</sequence>
<comment type="caution">
    <text evidence="12">The sequence shown here is derived from an EMBL/GenBank/DDBJ whole genome shotgun (WGS) entry which is preliminary data.</text>
</comment>
<accession>A0A644XUS0</accession>
<evidence type="ECO:0000259" key="11">
    <source>
        <dbReference type="Pfam" id="PF08245"/>
    </source>
</evidence>
<dbReference type="Gene3D" id="3.90.190.20">
    <property type="entry name" value="Mur ligase, C-terminal domain"/>
    <property type="match status" value="1"/>
</dbReference>
<dbReference type="PROSITE" id="PS01011">
    <property type="entry name" value="FOLYLPOLYGLU_SYNT_1"/>
    <property type="match status" value="1"/>
</dbReference>
<dbReference type="InterPro" id="IPR001645">
    <property type="entry name" value="Folylpolyglutamate_synth"/>
</dbReference>
<dbReference type="AlphaFoldDB" id="A0A644XUS0"/>
<dbReference type="PROSITE" id="PS01012">
    <property type="entry name" value="FOLYLPOLYGLU_SYNT_2"/>
    <property type="match status" value="1"/>
</dbReference>
<dbReference type="InterPro" id="IPR036565">
    <property type="entry name" value="Mur-like_cat_sf"/>
</dbReference>
<keyword evidence="8" id="KW-0460">Magnesium</keyword>
<comment type="catalytic activity">
    <reaction evidence="9">
        <text>(6S)-5,6,7,8-tetrahydrofolyl-(gamma-L-Glu)(n) + L-glutamate + ATP = (6S)-5,6,7,8-tetrahydrofolyl-(gamma-L-Glu)(n+1) + ADP + phosphate + H(+)</text>
        <dbReference type="Rhea" id="RHEA:10580"/>
        <dbReference type="Rhea" id="RHEA-COMP:14738"/>
        <dbReference type="Rhea" id="RHEA-COMP:14740"/>
        <dbReference type="ChEBI" id="CHEBI:15378"/>
        <dbReference type="ChEBI" id="CHEBI:29985"/>
        <dbReference type="ChEBI" id="CHEBI:30616"/>
        <dbReference type="ChEBI" id="CHEBI:43474"/>
        <dbReference type="ChEBI" id="CHEBI:141005"/>
        <dbReference type="ChEBI" id="CHEBI:456216"/>
        <dbReference type="EC" id="6.3.2.17"/>
    </reaction>
</comment>
<name>A0A644XUS0_9ZZZZ</name>
<dbReference type="SUPFAM" id="SSF53623">
    <property type="entry name" value="MurD-like peptide ligases, catalytic domain"/>
    <property type="match status" value="1"/>
</dbReference>
<dbReference type="FunFam" id="3.40.1190.10:FF:000011">
    <property type="entry name" value="Folylpolyglutamate synthase/dihydrofolate synthase"/>
    <property type="match status" value="1"/>
</dbReference>
<evidence type="ECO:0000313" key="12">
    <source>
        <dbReference type="EMBL" id="MPM19829.1"/>
    </source>
</evidence>
<evidence type="ECO:0000256" key="2">
    <source>
        <dbReference type="ARBA" id="ARBA00008276"/>
    </source>
</evidence>
<keyword evidence="7" id="KW-0067">ATP-binding</keyword>
<dbReference type="InterPro" id="IPR013221">
    <property type="entry name" value="Mur_ligase_cen"/>
</dbReference>
<evidence type="ECO:0000256" key="4">
    <source>
        <dbReference type="ARBA" id="ARBA00022598"/>
    </source>
</evidence>
<reference evidence="12" key="1">
    <citation type="submission" date="2019-08" db="EMBL/GenBank/DDBJ databases">
        <authorList>
            <person name="Kucharzyk K."/>
            <person name="Murdoch R.W."/>
            <person name="Higgins S."/>
            <person name="Loffler F."/>
        </authorList>
    </citation>
    <scope>NUCLEOTIDE SEQUENCE</scope>
</reference>
<evidence type="ECO:0000256" key="5">
    <source>
        <dbReference type="ARBA" id="ARBA00022723"/>
    </source>
</evidence>
<dbReference type="PANTHER" id="PTHR11136">
    <property type="entry name" value="FOLYLPOLYGLUTAMATE SYNTHASE-RELATED"/>
    <property type="match status" value="1"/>
</dbReference>
<evidence type="ECO:0000256" key="9">
    <source>
        <dbReference type="ARBA" id="ARBA00047493"/>
    </source>
</evidence>
<protein>
    <recommendedName>
        <fullName evidence="3">tetrahydrofolate synthase</fullName>
        <ecNumber evidence="3">6.3.2.17</ecNumber>
    </recommendedName>
</protein>
<feature type="domain" description="Mur ligase C-terminal" evidence="10">
    <location>
        <begin position="299"/>
        <end position="418"/>
    </location>
</feature>
<dbReference type="Gene3D" id="3.40.1190.10">
    <property type="entry name" value="Mur-like, catalytic domain"/>
    <property type="match status" value="1"/>
</dbReference>
<comment type="cofactor">
    <cofactor evidence="1">
        <name>Mg(2+)</name>
        <dbReference type="ChEBI" id="CHEBI:18420"/>
    </cofactor>
</comment>
<dbReference type="EC" id="6.3.2.17" evidence="3"/>
<dbReference type="GO" id="GO:0008841">
    <property type="term" value="F:dihydrofolate synthase activity"/>
    <property type="evidence" value="ECO:0007669"/>
    <property type="project" value="TreeGrafter"/>
</dbReference>
<gene>
    <name evidence="12" type="primary">fpgS_13</name>
    <name evidence="12" type="ORF">SDC9_66255</name>
</gene>
<dbReference type="InterPro" id="IPR004101">
    <property type="entry name" value="Mur_ligase_C"/>
</dbReference>
<dbReference type="Pfam" id="PF08245">
    <property type="entry name" value="Mur_ligase_M"/>
    <property type="match status" value="1"/>
</dbReference>
<dbReference type="SUPFAM" id="SSF53244">
    <property type="entry name" value="MurD-like peptide ligases, peptide-binding domain"/>
    <property type="match status" value="1"/>
</dbReference>
<keyword evidence="4 12" id="KW-0436">Ligase</keyword>
<organism evidence="12">
    <name type="scientific">bioreactor metagenome</name>
    <dbReference type="NCBI Taxonomy" id="1076179"/>
    <lineage>
        <taxon>unclassified sequences</taxon>
        <taxon>metagenomes</taxon>
        <taxon>ecological metagenomes</taxon>
    </lineage>
</organism>
<proteinExistence type="inferred from homology"/>
<evidence type="ECO:0000256" key="1">
    <source>
        <dbReference type="ARBA" id="ARBA00001946"/>
    </source>
</evidence>
<evidence type="ECO:0000256" key="7">
    <source>
        <dbReference type="ARBA" id="ARBA00022840"/>
    </source>
</evidence>
<dbReference type="PANTHER" id="PTHR11136:SF0">
    <property type="entry name" value="DIHYDROFOLATE SYNTHETASE-RELATED"/>
    <property type="match status" value="1"/>
</dbReference>
<comment type="similarity">
    <text evidence="2">Belongs to the folylpolyglutamate synthase family.</text>
</comment>
<evidence type="ECO:0000256" key="6">
    <source>
        <dbReference type="ARBA" id="ARBA00022741"/>
    </source>
</evidence>